<name>A0A243APS6_BACTU</name>
<accession>A0A243APS6</accession>
<keyword evidence="5" id="KW-0472">Membrane</keyword>
<dbReference type="FunFam" id="3.40.630.190:FF:000001">
    <property type="entry name" value="LytR family transcriptional regulator"/>
    <property type="match status" value="1"/>
</dbReference>
<dbReference type="InterPro" id="IPR004474">
    <property type="entry name" value="LytR_CpsA_psr"/>
</dbReference>
<sequence>MENTSPSREKKNKRKYKKTTIISVLLGVLLFGGVGYGAYVYMKTSNLVQKSNLNLSRGEKSNLREKAVKPITHNVSMLIMGIDENQERQKGYNGAFHTDALLLVTFNKEDKTVKLTSIPRDTYTYVPLEKKKDKITHAYGSGFVKNGKDGGPQASVEAVEKLLQVPVDYFVKFNFGSFIKIVDGLDGVEVDVPVEFTEQNSKDEPDTIHLKKGVQKLTGEEALALARTRHIDSDAMRGQRQQLVIEAILSKLKNVGSITKLEKMVEAVDGDFKTNLALDDILSFYKYGLDCSVEKMQLSGDDLYLPNGPNGRRVYYYNPNKKDLQNLSNTLRTHLGLSEKQIEGN</sequence>
<dbReference type="PANTHER" id="PTHR33392">
    <property type="entry name" value="POLYISOPRENYL-TEICHOIC ACID--PEPTIDOGLYCAN TEICHOIC ACID TRANSFERASE TAGU"/>
    <property type="match status" value="1"/>
</dbReference>
<evidence type="ECO:0000256" key="4">
    <source>
        <dbReference type="ARBA" id="ARBA00022989"/>
    </source>
</evidence>
<dbReference type="AlphaFoldDB" id="A0A243APS6"/>
<feature type="transmembrane region" description="Helical" evidence="5">
    <location>
        <begin position="21"/>
        <end position="42"/>
    </location>
</feature>
<comment type="caution">
    <text evidence="7">The sequence shown here is derived from an EMBL/GenBank/DDBJ whole genome shotgun (WGS) entry which is preliminary data.</text>
</comment>
<evidence type="ECO:0000256" key="2">
    <source>
        <dbReference type="ARBA" id="ARBA00022692"/>
    </source>
</evidence>
<proteinExistence type="inferred from homology"/>
<dbReference type="InterPro" id="IPR050922">
    <property type="entry name" value="LytR/CpsA/Psr_CW_biosynth"/>
</dbReference>
<gene>
    <name evidence="7" type="ORF">BK732_03850</name>
</gene>
<dbReference type="NCBIfam" id="TIGR00350">
    <property type="entry name" value="lytR_cpsA_psr"/>
    <property type="match status" value="1"/>
</dbReference>
<feature type="domain" description="Cell envelope-related transcriptional attenuator" evidence="6">
    <location>
        <begin position="97"/>
        <end position="253"/>
    </location>
</feature>
<dbReference type="Proteomes" id="UP000194860">
    <property type="component" value="Unassembled WGS sequence"/>
</dbReference>
<protein>
    <submittedName>
        <fullName evidence="7">LytR family transcriptional regulator</fullName>
    </submittedName>
</protein>
<dbReference type="Pfam" id="PF03816">
    <property type="entry name" value="LytR_cpsA_psr"/>
    <property type="match status" value="1"/>
</dbReference>
<keyword evidence="2 5" id="KW-0812">Transmembrane</keyword>
<evidence type="ECO:0000313" key="7">
    <source>
        <dbReference type="EMBL" id="OTY27893.1"/>
    </source>
</evidence>
<evidence type="ECO:0000256" key="1">
    <source>
        <dbReference type="ARBA" id="ARBA00006068"/>
    </source>
</evidence>
<reference evidence="7 8" key="1">
    <citation type="submission" date="2016-10" db="EMBL/GenBank/DDBJ databases">
        <title>Comparative genomics of Bacillus thuringiensis reveals a path to pathogens against multiple invertebrate hosts.</title>
        <authorList>
            <person name="Zheng J."/>
            <person name="Gao Q."/>
            <person name="Liu H."/>
            <person name="Peng D."/>
            <person name="Ruan L."/>
            <person name="Sun M."/>
        </authorList>
    </citation>
    <scope>NUCLEOTIDE SEQUENCE [LARGE SCALE GENOMIC DNA]</scope>
    <source>
        <strain evidence="7">BGSC 4BM1</strain>
    </source>
</reference>
<comment type="similarity">
    <text evidence="1">Belongs to the LytR/CpsA/Psr (LCP) family.</text>
</comment>
<evidence type="ECO:0000256" key="5">
    <source>
        <dbReference type="SAM" id="Phobius"/>
    </source>
</evidence>
<dbReference type="Gene3D" id="3.40.630.190">
    <property type="entry name" value="LCP protein"/>
    <property type="match status" value="1"/>
</dbReference>
<organism evidence="7 8">
    <name type="scientific">Bacillus thuringiensis serovar navarrensis</name>
    <dbReference type="NCBI Taxonomy" id="339658"/>
    <lineage>
        <taxon>Bacteria</taxon>
        <taxon>Bacillati</taxon>
        <taxon>Bacillota</taxon>
        <taxon>Bacilli</taxon>
        <taxon>Bacillales</taxon>
        <taxon>Bacillaceae</taxon>
        <taxon>Bacillus</taxon>
        <taxon>Bacillus cereus group</taxon>
    </lineage>
</organism>
<keyword evidence="3" id="KW-0735">Signal-anchor</keyword>
<dbReference type="GO" id="GO:0071555">
    <property type="term" value="P:cell wall organization"/>
    <property type="evidence" value="ECO:0007669"/>
    <property type="project" value="UniProtKB-KW"/>
</dbReference>
<evidence type="ECO:0000259" key="6">
    <source>
        <dbReference type="Pfam" id="PF03816"/>
    </source>
</evidence>
<dbReference type="RefSeq" id="WP_088031041.1">
    <property type="nucleotide sequence ID" value="NZ_NFDG01000027.1"/>
</dbReference>
<dbReference type="EMBL" id="NFDG01000027">
    <property type="protein sequence ID" value="OTY27893.1"/>
    <property type="molecule type" value="Genomic_DNA"/>
</dbReference>
<evidence type="ECO:0000313" key="8">
    <source>
        <dbReference type="Proteomes" id="UP000194860"/>
    </source>
</evidence>
<evidence type="ECO:0000256" key="3">
    <source>
        <dbReference type="ARBA" id="ARBA00022968"/>
    </source>
</evidence>
<keyword evidence="4 5" id="KW-1133">Transmembrane helix</keyword>
<dbReference type="PANTHER" id="PTHR33392:SF3">
    <property type="entry name" value="POLYISOPRENYL-TEICHOIC ACID--PEPTIDOGLYCAN TEICHOIC ACID TRANSFERASE TAGT"/>
    <property type="match status" value="1"/>
</dbReference>